<evidence type="ECO:0000256" key="2">
    <source>
        <dbReference type="ARBA" id="ARBA00022448"/>
    </source>
</evidence>
<evidence type="ECO:0000313" key="10">
    <source>
        <dbReference type="Proteomes" id="UP000198312"/>
    </source>
</evidence>
<keyword evidence="5 8" id="KW-1133">Transmembrane helix</keyword>
<reference evidence="9 10" key="1">
    <citation type="submission" date="2017-07" db="EMBL/GenBank/DDBJ databases">
        <title>Virgibacillus sp. LM2416.</title>
        <authorList>
            <person name="Tak E.J."/>
            <person name="Bae J.-W."/>
        </authorList>
    </citation>
    <scope>NUCLEOTIDE SEQUENCE [LARGE SCALE GENOMIC DNA]</scope>
    <source>
        <strain evidence="9 10">LM2416</strain>
    </source>
</reference>
<organism evidence="9 10">
    <name type="scientific">Virgibacillus phasianinus</name>
    <dbReference type="NCBI Taxonomy" id="2017483"/>
    <lineage>
        <taxon>Bacteria</taxon>
        <taxon>Bacillati</taxon>
        <taxon>Bacillota</taxon>
        <taxon>Bacilli</taxon>
        <taxon>Bacillales</taxon>
        <taxon>Bacillaceae</taxon>
        <taxon>Virgibacillus</taxon>
    </lineage>
</organism>
<evidence type="ECO:0008006" key="11">
    <source>
        <dbReference type="Google" id="ProtNLM"/>
    </source>
</evidence>
<evidence type="ECO:0000256" key="7">
    <source>
        <dbReference type="RuleBase" id="RU003942"/>
    </source>
</evidence>
<proteinExistence type="inferred from homology"/>
<name>A0A220U1J1_9BACI</name>
<keyword evidence="10" id="KW-1185">Reference proteome</keyword>
<feature type="transmembrane region" description="Helical" evidence="8">
    <location>
        <begin position="54"/>
        <end position="73"/>
    </location>
</feature>
<sequence length="105" mass="11658">MNWILIIIAGVLEVCWATFLGYADSLFDWVLVAGLMVISFWLVTLTFRTLSVAVAYTVFVGIGTIGTYLFGILSGEPFSIKQLFFFMLLVIGVLGMKFTTKEGDK</sequence>
<evidence type="ECO:0000256" key="8">
    <source>
        <dbReference type="SAM" id="Phobius"/>
    </source>
</evidence>
<dbReference type="SUPFAM" id="SSF103481">
    <property type="entry name" value="Multidrug resistance efflux transporter EmrE"/>
    <property type="match status" value="1"/>
</dbReference>
<dbReference type="EMBL" id="CP022315">
    <property type="protein sequence ID" value="ASK61937.1"/>
    <property type="molecule type" value="Genomic_DNA"/>
</dbReference>
<keyword evidence="2" id="KW-0813">Transport</keyword>
<dbReference type="PANTHER" id="PTHR30561:SF0">
    <property type="entry name" value="GUANIDINIUM EXPORTER"/>
    <property type="match status" value="1"/>
</dbReference>
<feature type="transmembrane region" description="Helical" evidence="8">
    <location>
        <begin position="27"/>
        <end position="47"/>
    </location>
</feature>
<accession>A0A220U1J1</accession>
<evidence type="ECO:0000256" key="3">
    <source>
        <dbReference type="ARBA" id="ARBA00022475"/>
    </source>
</evidence>
<keyword evidence="3" id="KW-1003">Cell membrane</keyword>
<dbReference type="OrthoDB" id="2168659at2"/>
<evidence type="ECO:0000256" key="1">
    <source>
        <dbReference type="ARBA" id="ARBA00004651"/>
    </source>
</evidence>
<dbReference type="RefSeq" id="WP_089061197.1">
    <property type="nucleotide sequence ID" value="NZ_CP022315.1"/>
</dbReference>
<dbReference type="Pfam" id="PF00893">
    <property type="entry name" value="Multi_Drug_Res"/>
    <property type="match status" value="1"/>
</dbReference>
<dbReference type="GO" id="GO:0005886">
    <property type="term" value="C:plasma membrane"/>
    <property type="evidence" value="ECO:0007669"/>
    <property type="project" value="UniProtKB-SubCell"/>
</dbReference>
<evidence type="ECO:0000256" key="4">
    <source>
        <dbReference type="ARBA" id="ARBA00022692"/>
    </source>
</evidence>
<dbReference type="KEGG" id="vil:CFK37_07075"/>
<evidence type="ECO:0000256" key="5">
    <source>
        <dbReference type="ARBA" id="ARBA00022989"/>
    </source>
</evidence>
<gene>
    <name evidence="9" type="ORF">CFK37_07075</name>
</gene>
<comment type="similarity">
    <text evidence="7">Belongs to the drug/metabolite transporter (DMT) superfamily. Small multidrug resistance (SMR) (TC 2.A.7.1) family.</text>
</comment>
<dbReference type="AlphaFoldDB" id="A0A220U1J1"/>
<dbReference type="InterPro" id="IPR045324">
    <property type="entry name" value="Small_multidrug_res"/>
</dbReference>
<dbReference type="Proteomes" id="UP000198312">
    <property type="component" value="Chromosome"/>
</dbReference>
<comment type="subcellular location">
    <subcellularLocation>
        <location evidence="1 7">Cell membrane</location>
        <topology evidence="1 7">Multi-pass membrane protein</topology>
    </subcellularLocation>
</comment>
<dbReference type="InterPro" id="IPR000390">
    <property type="entry name" value="Small_drug/metabolite_transptr"/>
</dbReference>
<keyword evidence="4 7" id="KW-0812">Transmembrane</keyword>
<dbReference type="PANTHER" id="PTHR30561">
    <property type="entry name" value="SMR FAMILY PROTON-DEPENDENT DRUG EFFLUX TRANSPORTER SUGE"/>
    <property type="match status" value="1"/>
</dbReference>
<feature type="transmembrane region" description="Helical" evidence="8">
    <location>
        <begin position="79"/>
        <end position="99"/>
    </location>
</feature>
<evidence type="ECO:0000256" key="6">
    <source>
        <dbReference type="ARBA" id="ARBA00023136"/>
    </source>
</evidence>
<dbReference type="GO" id="GO:0022857">
    <property type="term" value="F:transmembrane transporter activity"/>
    <property type="evidence" value="ECO:0007669"/>
    <property type="project" value="InterPro"/>
</dbReference>
<keyword evidence="6 8" id="KW-0472">Membrane</keyword>
<dbReference type="InterPro" id="IPR037185">
    <property type="entry name" value="EmrE-like"/>
</dbReference>
<protein>
    <recommendedName>
        <fullName evidence="11">QacE family quaternary ammonium compound efflux SMR transporter</fullName>
    </recommendedName>
</protein>
<dbReference type="Gene3D" id="1.10.3730.20">
    <property type="match status" value="1"/>
</dbReference>
<evidence type="ECO:0000313" key="9">
    <source>
        <dbReference type="EMBL" id="ASK61937.1"/>
    </source>
</evidence>